<keyword evidence="1" id="KW-0378">Hydrolase</keyword>
<dbReference type="InterPro" id="IPR017853">
    <property type="entry name" value="GH"/>
</dbReference>
<dbReference type="RefSeq" id="WP_135349208.1">
    <property type="nucleotide sequence ID" value="NZ_SRJD01000016.1"/>
</dbReference>
<evidence type="ECO:0000259" key="3">
    <source>
        <dbReference type="SMART" id="SM00642"/>
    </source>
</evidence>
<name>A0A4Z0GM15_9BACL</name>
<dbReference type="SUPFAM" id="SSF51011">
    <property type="entry name" value="Glycosyl hydrolase domain"/>
    <property type="match status" value="1"/>
</dbReference>
<dbReference type="SMART" id="SM00642">
    <property type="entry name" value="Aamy"/>
    <property type="match status" value="1"/>
</dbReference>
<dbReference type="Gene3D" id="2.60.40.1180">
    <property type="entry name" value="Golgi alpha-mannosidase II"/>
    <property type="match status" value="1"/>
</dbReference>
<reference evidence="4 5" key="1">
    <citation type="journal article" date="2015" name="Int. J. Syst. Evol. Microbiol.">
        <title>Sporolactobacillus shoreae sp. nov. and Sporolactobacillus spathodeae sp. nov., two spore-forming lactic acid bacteria isolated from tree barks in Thailand.</title>
        <authorList>
            <person name="Thamacharoensuk T."/>
            <person name="Kitahara M."/>
            <person name="Ohkuma M."/>
            <person name="Thongchul N."/>
            <person name="Tanasupawat S."/>
        </authorList>
    </citation>
    <scope>NUCLEOTIDE SEQUENCE [LARGE SCALE GENOMIC DNA]</scope>
    <source>
        <strain evidence="4 5">BK92</strain>
    </source>
</reference>
<evidence type="ECO:0000313" key="5">
    <source>
        <dbReference type="Proteomes" id="UP000298347"/>
    </source>
</evidence>
<comment type="caution">
    <text evidence="4">The sequence shown here is derived from an EMBL/GenBank/DDBJ whole genome shotgun (WGS) entry which is preliminary data.</text>
</comment>
<dbReference type="SUPFAM" id="SSF51445">
    <property type="entry name" value="(Trans)glycosidases"/>
    <property type="match status" value="1"/>
</dbReference>
<gene>
    <name evidence="4" type="ORF">E4665_12895</name>
</gene>
<evidence type="ECO:0000256" key="2">
    <source>
        <dbReference type="ARBA" id="ARBA00023295"/>
    </source>
</evidence>
<protein>
    <submittedName>
        <fullName evidence="4">Alpha-glycosidase</fullName>
    </submittedName>
</protein>
<organism evidence="4 5">
    <name type="scientific">Sporolactobacillus shoreae</name>
    <dbReference type="NCBI Taxonomy" id="1465501"/>
    <lineage>
        <taxon>Bacteria</taxon>
        <taxon>Bacillati</taxon>
        <taxon>Bacillota</taxon>
        <taxon>Bacilli</taxon>
        <taxon>Bacillales</taxon>
        <taxon>Sporolactobacillaceae</taxon>
        <taxon>Sporolactobacillus</taxon>
    </lineage>
</organism>
<dbReference type="InterPro" id="IPR004185">
    <property type="entry name" value="Glyco_hydro_13_lg-like_dom"/>
</dbReference>
<dbReference type="Gene3D" id="3.90.400.10">
    <property type="entry name" value="Oligo-1,6-glucosidase, Domain 2"/>
    <property type="match status" value="1"/>
</dbReference>
<dbReference type="Gene3D" id="2.60.40.10">
    <property type="entry name" value="Immunoglobulins"/>
    <property type="match status" value="1"/>
</dbReference>
<dbReference type="EMBL" id="SRJD01000016">
    <property type="protein sequence ID" value="TGA97117.1"/>
    <property type="molecule type" value="Genomic_DNA"/>
</dbReference>
<evidence type="ECO:0000256" key="1">
    <source>
        <dbReference type="ARBA" id="ARBA00022801"/>
    </source>
</evidence>
<dbReference type="InterPro" id="IPR006047">
    <property type="entry name" value="GH13_cat_dom"/>
</dbReference>
<feature type="domain" description="Glycosyl hydrolase family 13 catalytic" evidence="3">
    <location>
        <begin position="147"/>
        <end position="513"/>
    </location>
</feature>
<dbReference type="CDD" id="cd11338">
    <property type="entry name" value="AmyAc_CMD"/>
    <property type="match status" value="1"/>
</dbReference>
<dbReference type="Proteomes" id="UP000298347">
    <property type="component" value="Unassembled WGS sequence"/>
</dbReference>
<keyword evidence="2 4" id="KW-0326">Glycosidase</keyword>
<dbReference type="SUPFAM" id="SSF81296">
    <property type="entry name" value="E set domains"/>
    <property type="match status" value="1"/>
</dbReference>
<dbReference type="InterPro" id="IPR013783">
    <property type="entry name" value="Ig-like_fold"/>
</dbReference>
<dbReference type="GO" id="GO:0005975">
    <property type="term" value="P:carbohydrate metabolic process"/>
    <property type="evidence" value="ECO:0007669"/>
    <property type="project" value="InterPro"/>
</dbReference>
<dbReference type="PANTHER" id="PTHR10357">
    <property type="entry name" value="ALPHA-AMYLASE FAMILY MEMBER"/>
    <property type="match status" value="1"/>
</dbReference>
<dbReference type="AlphaFoldDB" id="A0A4Z0GM15"/>
<dbReference type="OrthoDB" id="9805159at2"/>
<dbReference type="InterPro" id="IPR013780">
    <property type="entry name" value="Glyco_hydro_b"/>
</dbReference>
<dbReference type="InterPro" id="IPR014756">
    <property type="entry name" value="Ig_E-set"/>
</dbReference>
<proteinExistence type="predicted"/>
<accession>A0A4Z0GM15</accession>
<dbReference type="InterPro" id="IPR045857">
    <property type="entry name" value="O16G_dom_2"/>
</dbReference>
<dbReference type="CDD" id="cd02857">
    <property type="entry name" value="E_set_CDase_PDE_N"/>
    <property type="match status" value="1"/>
</dbReference>
<dbReference type="GO" id="GO:0004553">
    <property type="term" value="F:hydrolase activity, hydrolyzing O-glycosyl compounds"/>
    <property type="evidence" value="ECO:0007669"/>
    <property type="project" value="InterPro"/>
</dbReference>
<sequence length="598" mass="68989">MEKAAIYHQPCSAYAYPYDKDTLHLRIRTKKDDILSVSVIYGDPFESVKNGNGEYKWVSSENKMVKIIQTSLHDYWFIEIRPPFHRLQYGFILKGLNGETAFYGDRGFFSAEKGAYDTPENYFKFPFIHDVDRFKAPDWVKSTVWYQIFPERFANGDPPISPDHVLPWGSKDPGRDDFFGGDLQGIIDHLDYLQDLGIGGIYLNPIFAAPTNHKYDTLDYFSIDPHFGDKETFRKLVQESHKRGIRIMLDAVFNHIGSQSAQWQDVVKNGKNSAYKDWFHIRSYPVSEGKNGNFEGKTTLSYDTFAFTPKMPKLNTANPEVQKYLLDIATYWIREFDIDGWRLDVANEVDHAFWRKFHTAVLAEKQDVYIVGEIWHNAWNWLRGDEFHSVMNYPLTQSIIDYFIEDHISAAQAVSALNEHLMNEPQPVNEVSFNLLDSHDTARILTKAKGDKQKVKQALLFLFSWTGSPCVYYGTEIGMDGGNDPLCRKCMIWDEKGQDQDMLAFTRKLIGLRKKFQLVLTYGSVDWPIVDDQKNTLCLRKTYEGKALIFIFNHSSKVQHVTLSDYKISFVNVWTGESFTSGTVSVSSMQFIVLETDL</sequence>
<dbReference type="PANTHER" id="PTHR10357:SF210">
    <property type="entry name" value="MALTODEXTRIN GLUCOSIDASE"/>
    <property type="match status" value="1"/>
</dbReference>
<evidence type="ECO:0000313" key="4">
    <source>
        <dbReference type="EMBL" id="TGA97117.1"/>
    </source>
</evidence>
<dbReference type="Pfam" id="PF00128">
    <property type="entry name" value="Alpha-amylase"/>
    <property type="match status" value="1"/>
</dbReference>
<dbReference type="Pfam" id="PF02903">
    <property type="entry name" value="Alpha-amylase_N"/>
    <property type="match status" value="1"/>
</dbReference>
<keyword evidence="5" id="KW-1185">Reference proteome</keyword>
<dbReference type="Gene3D" id="3.20.20.80">
    <property type="entry name" value="Glycosidases"/>
    <property type="match status" value="1"/>
</dbReference>